<dbReference type="Gene3D" id="3.30.40.10">
    <property type="entry name" value="Zinc/RING finger domain, C3HC4 (zinc finger)"/>
    <property type="match status" value="1"/>
</dbReference>
<dbReference type="OMA" id="IMAWAIC"/>
<dbReference type="InterPro" id="IPR022143">
    <property type="entry name" value="DUF3675"/>
</dbReference>
<dbReference type="GO" id="GO:0016020">
    <property type="term" value="C:membrane"/>
    <property type="evidence" value="ECO:0007669"/>
    <property type="project" value="TreeGrafter"/>
</dbReference>
<dbReference type="GO" id="GO:0004842">
    <property type="term" value="F:ubiquitin-protein transferase activity"/>
    <property type="evidence" value="ECO:0007669"/>
    <property type="project" value="TreeGrafter"/>
</dbReference>
<evidence type="ECO:0000313" key="7">
    <source>
        <dbReference type="EMBL" id="OVA13373.1"/>
    </source>
</evidence>
<evidence type="ECO:0000256" key="1">
    <source>
        <dbReference type="ARBA" id="ARBA00022723"/>
    </source>
</evidence>
<keyword evidence="5" id="KW-0812">Transmembrane</keyword>
<keyword evidence="2" id="KW-0863">Zinc-finger</keyword>
<dbReference type="GO" id="GO:0016567">
    <property type="term" value="P:protein ubiquitination"/>
    <property type="evidence" value="ECO:0007669"/>
    <property type="project" value="TreeGrafter"/>
</dbReference>
<dbReference type="PROSITE" id="PS51292">
    <property type="entry name" value="ZF_RING_CH"/>
    <property type="match status" value="1"/>
</dbReference>
<dbReference type="InParanoid" id="A0A200QSF9"/>
<organism evidence="7 8">
    <name type="scientific">Macleaya cordata</name>
    <name type="common">Five-seeded plume-poppy</name>
    <name type="synonym">Bocconia cordata</name>
    <dbReference type="NCBI Taxonomy" id="56857"/>
    <lineage>
        <taxon>Eukaryota</taxon>
        <taxon>Viridiplantae</taxon>
        <taxon>Streptophyta</taxon>
        <taxon>Embryophyta</taxon>
        <taxon>Tracheophyta</taxon>
        <taxon>Spermatophyta</taxon>
        <taxon>Magnoliopsida</taxon>
        <taxon>Ranunculales</taxon>
        <taxon>Papaveraceae</taxon>
        <taxon>Papaveroideae</taxon>
        <taxon>Macleaya</taxon>
    </lineage>
</organism>
<dbReference type="InterPro" id="IPR033275">
    <property type="entry name" value="MARCH-like"/>
</dbReference>
<keyword evidence="3" id="KW-0862">Zinc</keyword>
<keyword evidence="5" id="KW-1133">Transmembrane helix</keyword>
<gene>
    <name evidence="7" type="ORF">BVC80_285g110</name>
</gene>
<evidence type="ECO:0000256" key="4">
    <source>
        <dbReference type="SAM" id="MobiDB-lite"/>
    </source>
</evidence>
<dbReference type="PANTHER" id="PTHR23012">
    <property type="entry name" value="RING/FYVE/PHD ZINC FINGER DOMAIN-CONTAINING"/>
    <property type="match status" value="1"/>
</dbReference>
<evidence type="ECO:0000256" key="2">
    <source>
        <dbReference type="ARBA" id="ARBA00022771"/>
    </source>
</evidence>
<dbReference type="EMBL" id="MVGT01001150">
    <property type="protein sequence ID" value="OVA13373.1"/>
    <property type="molecule type" value="Genomic_DNA"/>
</dbReference>
<dbReference type="Proteomes" id="UP000195402">
    <property type="component" value="Unassembled WGS sequence"/>
</dbReference>
<keyword evidence="5" id="KW-0472">Membrane</keyword>
<dbReference type="OrthoDB" id="264354at2759"/>
<keyword evidence="1" id="KW-0479">Metal-binding</keyword>
<comment type="caution">
    <text evidence="7">The sequence shown here is derived from an EMBL/GenBank/DDBJ whole genome shotgun (WGS) entry which is preliminary data.</text>
</comment>
<dbReference type="GO" id="GO:0008270">
    <property type="term" value="F:zinc ion binding"/>
    <property type="evidence" value="ECO:0007669"/>
    <property type="project" value="UniProtKB-KW"/>
</dbReference>
<reference evidence="7 8" key="1">
    <citation type="journal article" date="2017" name="Mol. Plant">
        <title>The Genome of Medicinal Plant Macleaya cordata Provides New Insights into Benzylisoquinoline Alkaloids Metabolism.</title>
        <authorList>
            <person name="Liu X."/>
            <person name="Liu Y."/>
            <person name="Huang P."/>
            <person name="Ma Y."/>
            <person name="Qing Z."/>
            <person name="Tang Q."/>
            <person name="Cao H."/>
            <person name="Cheng P."/>
            <person name="Zheng Y."/>
            <person name="Yuan Z."/>
            <person name="Zhou Y."/>
            <person name="Liu J."/>
            <person name="Tang Z."/>
            <person name="Zhuo Y."/>
            <person name="Zhang Y."/>
            <person name="Yu L."/>
            <person name="Huang J."/>
            <person name="Yang P."/>
            <person name="Peng Q."/>
            <person name="Zhang J."/>
            <person name="Jiang W."/>
            <person name="Zhang Z."/>
            <person name="Lin K."/>
            <person name="Ro D.K."/>
            <person name="Chen X."/>
            <person name="Xiong X."/>
            <person name="Shang Y."/>
            <person name="Huang S."/>
            <person name="Zeng J."/>
        </authorList>
    </citation>
    <scope>NUCLEOTIDE SEQUENCE [LARGE SCALE GENOMIC DNA]</scope>
    <source>
        <strain evidence="8">cv. BLH2017</strain>
        <tissue evidence="7">Root</tissue>
    </source>
</reference>
<keyword evidence="8" id="KW-1185">Reference proteome</keyword>
<dbReference type="SMART" id="SM00744">
    <property type="entry name" value="RINGv"/>
    <property type="match status" value="1"/>
</dbReference>
<dbReference type="InterPro" id="IPR013083">
    <property type="entry name" value="Znf_RING/FYVE/PHD"/>
</dbReference>
<proteinExistence type="predicted"/>
<dbReference type="PANTHER" id="PTHR23012:SF215">
    <property type="entry name" value="RING_FYVE_PHD ZINC FINGER SUPERFAMILY PROTEIN"/>
    <property type="match status" value="1"/>
</dbReference>
<feature type="domain" description="RING-CH-type" evidence="6">
    <location>
        <begin position="46"/>
        <end position="106"/>
    </location>
</feature>
<evidence type="ECO:0000259" key="6">
    <source>
        <dbReference type="PROSITE" id="PS51292"/>
    </source>
</evidence>
<dbReference type="CDD" id="cd16495">
    <property type="entry name" value="RING_CH-C4HC3_MARCH"/>
    <property type="match status" value="1"/>
</dbReference>
<dbReference type="Pfam" id="PF12428">
    <property type="entry name" value="DUF3675"/>
    <property type="match status" value="1"/>
</dbReference>
<feature type="transmembrane region" description="Helical" evidence="5">
    <location>
        <begin position="231"/>
        <end position="255"/>
    </location>
</feature>
<dbReference type="InterPro" id="IPR011016">
    <property type="entry name" value="Znf_RING-CH"/>
</dbReference>
<feature type="region of interest" description="Disordered" evidence="4">
    <location>
        <begin position="22"/>
        <end position="44"/>
    </location>
</feature>
<evidence type="ECO:0000313" key="8">
    <source>
        <dbReference type="Proteomes" id="UP000195402"/>
    </source>
</evidence>
<sequence length="301" mass="33999">MGEHMVLHVDRFIKSKTRQIIKGSEAPKTSVEDSSMGKNEVTEEKQPLTETVECRICQEEDHILNLENPCVCNGSLKFAHRKCIQRWCNEKGNIICEICHTPFQPDYTAPTPPPSPHRSEDTTVDIRQMLMLSNNILKLALRIYYFLHVDCISVLIENWTIGGNPRDDMNDPRLMAIAGDRHFMEEDYEDYSIRDSNGSAFCRSAALILMALLLLRHALSITGVEGDNDVATLFALFLLRAIGFLLPCYIMAWAICILQRRRHREDDTEMATTEVAIMLQSGPEGIEFTIAPGHASTPPHG</sequence>
<dbReference type="Pfam" id="PF12906">
    <property type="entry name" value="RINGv"/>
    <property type="match status" value="1"/>
</dbReference>
<dbReference type="AlphaFoldDB" id="A0A200QSF9"/>
<dbReference type="SUPFAM" id="SSF57850">
    <property type="entry name" value="RING/U-box"/>
    <property type="match status" value="1"/>
</dbReference>
<accession>A0A200QSF9</accession>
<evidence type="ECO:0000256" key="5">
    <source>
        <dbReference type="SAM" id="Phobius"/>
    </source>
</evidence>
<name>A0A200QSF9_MACCD</name>
<protein>
    <submittedName>
        <fullName evidence="7">Zinc finger protein</fullName>
    </submittedName>
</protein>
<evidence type="ECO:0000256" key="3">
    <source>
        <dbReference type="ARBA" id="ARBA00022833"/>
    </source>
</evidence>
<feature type="transmembrane region" description="Helical" evidence="5">
    <location>
        <begin position="200"/>
        <end position="219"/>
    </location>
</feature>